<comment type="caution">
    <text evidence="4">The sequence shown here is derived from an EMBL/GenBank/DDBJ whole genome shotgun (WGS) entry which is preliminary data.</text>
</comment>
<dbReference type="Proteomes" id="UP000443423">
    <property type="component" value="Unassembled WGS sequence"/>
</dbReference>
<dbReference type="RefSeq" id="WP_151110286.1">
    <property type="nucleotide sequence ID" value="NZ_WKJQ01000001.1"/>
</dbReference>
<proteinExistence type="predicted"/>
<dbReference type="Pfam" id="PF09712">
    <property type="entry name" value="PHA_synth_III_E"/>
    <property type="match status" value="1"/>
</dbReference>
<evidence type="ECO:0000256" key="1">
    <source>
        <dbReference type="ARBA" id="ARBA00004683"/>
    </source>
</evidence>
<dbReference type="AlphaFoldDB" id="A0A6A8G4J6"/>
<dbReference type="UniPathway" id="UPA00917"/>
<evidence type="ECO:0000256" key="2">
    <source>
        <dbReference type="ARBA" id="ARBA00019066"/>
    </source>
</evidence>
<dbReference type="OrthoDB" id="200001at2157"/>
<gene>
    <name evidence="4" type="ORF">GJR99_06100</name>
</gene>
<dbReference type="InterPro" id="IPR010123">
    <property type="entry name" value="PHA_synth_III_E"/>
</dbReference>
<evidence type="ECO:0000313" key="5">
    <source>
        <dbReference type="Proteomes" id="UP000443423"/>
    </source>
</evidence>
<name>A0A6A8G4J6_9EURY</name>
<comment type="pathway">
    <text evidence="1">Biopolymer metabolism; poly-(R)-3-hydroxybutanoate biosynthesis.</text>
</comment>
<dbReference type="EMBL" id="WKJQ01000001">
    <property type="protein sequence ID" value="MRW96150.1"/>
    <property type="molecule type" value="Genomic_DNA"/>
</dbReference>
<accession>A0A6A8G4J6</accession>
<protein>
    <recommendedName>
        <fullName evidence="2">Poly(3-hydroxyalkanoate) polymerase subunit PhaE</fullName>
    </recommendedName>
</protein>
<dbReference type="GO" id="GO:0042619">
    <property type="term" value="P:poly-hydroxybutyrate biosynthetic process"/>
    <property type="evidence" value="ECO:0007669"/>
    <property type="project" value="UniProtKB-KW"/>
</dbReference>
<keyword evidence="3" id="KW-0583">PHB biosynthesis</keyword>
<reference evidence="4 5" key="1">
    <citation type="submission" date="2019-11" db="EMBL/GenBank/DDBJ databases">
        <title>Whole genome sequence of Haloferax sp. MBLA0078.</title>
        <authorList>
            <person name="Seo M.-J."/>
            <person name="Cho E.-S."/>
        </authorList>
    </citation>
    <scope>NUCLEOTIDE SEQUENCE [LARGE SCALE GENOMIC DNA]</scope>
    <source>
        <strain evidence="4 5">MBLA0078</strain>
    </source>
</reference>
<sequence>MSDATPNEDSLDQWAEMMNEMNRTTLEAFEESVQMQAQFVESWIDTVENDQAVVETMDEGLEGYAHAYQTWMDAAVQMLERTNDAVEGEDISTDEFRDIWLRAANQSFKDVMETSTFAAVTGATVSDVLEYQEKVDETAAETLHSLGFATKNDVQEIGERLVEFERRQHAVEKKLDRLLDAMES</sequence>
<evidence type="ECO:0000256" key="3">
    <source>
        <dbReference type="ARBA" id="ARBA00022752"/>
    </source>
</evidence>
<keyword evidence="5" id="KW-1185">Reference proteome</keyword>
<organism evidence="4 5">
    <name type="scientific">Haloferax marinum</name>
    <dbReference type="NCBI Taxonomy" id="2666143"/>
    <lineage>
        <taxon>Archaea</taxon>
        <taxon>Methanobacteriati</taxon>
        <taxon>Methanobacteriota</taxon>
        <taxon>Stenosarchaea group</taxon>
        <taxon>Halobacteria</taxon>
        <taxon>Halobacteriales</taxon>
        <taxon>Haloferacaceae</taxon>
        <taxon>Haloferax</taxon>
    </lineage>
</organism>
<evidence type="ECO:0000313" key="4">
    <source>
        <dbReference type="EMBL" id="MRW96150.1"/>
    </source>
</evidence>